<dbReference type="GO" id="GO:0008233">
    <property type="term" value="F:peptidase activity"/>
    <property type="evidence" value="ECO:0007669"/>
    <property type="project" value="UniProtKB-KW"/>
</dbReference>
<evidence type="ECO:0000256" key="2">
    <source>
        <dbReference type="ARBA" id="ARBA00022692"/>
    </source>
</evidence>
<dbReference type="Proteomes" id="UP000523795">
    <property type="component" value="Unassembled WGS sequence"/>
</dbReference>
<dbReference type="PANTHER" id="PTHR43019:SF23">
    <property type="entry name" value="PROTEASE DO-LIKE 5, CHLOROPLASTIC"/>
    <property type="match status" value="1"/>
</dbReference>
<dbReference type="EMBL" id="JAAZSR010000015">
    <property type="protein sequence ID" value="NKX49415.1"/>
    <property type="molecule type" value="Genomic_DNA"/>
</dbReference>
<feature type="transmembrane region" description="Helical" evidence="5">
    <location>
        <begin position="18"/>
        <end position="38"/>
    </location>
</feature>
<dbReference type="Gene3D" id="2.40.10.10">
    <property type="entry name" value="Trypsin-like serine proteases"/>
    <property type="match status" value="2"/>
</dbReference>
<keyword evidence="6" id="KW-0378">Hydrolase</keyword>
<dbReference type="Pfam" id="PF13365">
    <property type="entry name" value="Trypsin_2"/>
    <property type="match status" value="1"/>
</dbReference>
<dbReference type="SUPFAM" id="SSF50494">
    <property type="entry name" value="Trypsin-like serine proteases"/>
    <property type="match status" value="1"/>
</dbReference>
<keyword evidence="6" id="KW-0645">Protease</keyword>
<reference evidence="6 7" key="1">
    <citation type="submission" date="2020-04" db="EMBL/GenBank/DDBJ databases">
        <authorList>
            <person name="Liu S."/>
        </authorList>
    </citation>
    <scope>NUCLEOTIDE SEQUENCE [LARGE SCALE GENOMIC DNA]</scope>
    <source>
        <strain evidence="6 7">CGMCC 1.15091</strain>
    </source>
</reference>
<keyword evidence="4 5" id="KW-0472">Membrane</keyword>
<feature type="transmembrane region" description="Helical" evidence="5">
    <location>
        <begin position="78"/>
        <end position="105"/>
    </location>
</feature>
<dbReference type="NCBIfam" id="NF033740">
    <property type="entry name" value="MarP_fam_protase"/>
    <property type="match status" value="1"/>
</dbReference>
<gene>
    <name evidence="6" type="ORF">HER39_02230</name>
</gene>
<dbReference type="InterPro" id="IPR001940">
    <property type="entry name" value="Peptidase_S1C"/>
</dbReference>
<feature type="non-terminal residue" evidence="6">
    <location>
        <position position="393"/>
    </location>
</feature>
<evidence type="ECO:0000256" key="3">
    <source>
        <dbReference type="ARBA" id="ARBA00022989"/>
    </source>
</evidence>
<feature type="transmembrane region" description="Helical" evidence="5">
    <location>
        <begin position="45"/>
        <end position="66"/>
    </location>
</feature>
<evidence type="ECO:0000256" key="1">
    <source>
        <dbReference type="ARBA" id="ARBA00004141"/>
    </source>
</evidence>
<evidence type="ECO:0000256" key="4">
    <source>
        <dbReference type="ARBA" id="ARBA00023136"/>
    </source>
</evidence>
<dbReference type="InterPro" id="IPR009003">
    <property type="entry name" value="Peptidase_S1_PA"/>
</dbReference>
<evidence type="ECO:0000313" key="6">
    <source>
        <dbReference type="EMBL" id="NKX49415.1"/>
    </source>
</evidence>
<dbReference type="InterPro" id="IPR043504">
    <property type="entry name" value="Peptidase_S1_PA_chymotrypsin"/>
</dbReference>
<evidence type="ECO:0000313" key="7">
    <source>
        <dbReference type="Proteomes" id="UP000523795"/>
    </source>
</evidence>
<dbReference type="Pfam" id="PF02674">
    <property type="entry name" value="Colicin_V"/>
    <property type="match status" value="1"/>
</dbReference>
<dbReference type="PRINTS" id="PR00834">
    <property type="entry name" value="PROTEASES2C"/>
</dbReference>
<dbReference type="GO" id="GO:0006508">
    <property type="term" value="P:proteolysis"/>
    <property type="evidence" value="ECO:0007669"/>
    <property type="project" value="UniProtKB-KW"/>
</dbReference>
<proteinExistence type="predicted"/>
<accession>A0ABX1JMU1</accession>
<comment type="subcellular location">
    <subcellularLocation>
        <location evidence="1">Membrane</location>
        <topology evidence="1">Multi-pass membrane protein</topology>
    </subcellularLocation>
</comment>
<keyword evidence="2 5" id="KW-0812">Transmembrane</keyword>
<organism evidence="6 7">
    <name type="scientific">Arthrobacter deserti</name>
    <dbReference type="NCBI Taxonomy" id="1742687"/>
    <lineage>
        <taxon>Bacteria</taxon>
        <taxon>Bacillati</taxon>
        <taxon>Actinomycetota</taxon>
        <taxon>Actinomycetes</taxon>
        <taxon>Micrococcales</taxon>
        <taxon>Micrococcaceae</taxon>
        <taxon>Arthrobacter</taxon>
    </lineage>
</organism>
<feature type="transmembrane region" description="Helical" evidence="5">
    <location>
        <begin position="125"/>
        <end position="149"/>
    </location>
</feature>
<name>A0ABX1JMU1_9MICC</name>
<sequence length="393" mass="40160">MPAAAARRPPLPAYGDSLLFGLTLLDILLLLVLLSYLAAGLRKGFLVTLGGVIGFVAGAVAAFLSIPMVSMWVPDPGWRLTAIIAAAVLLVFLGHALGSGIGAAIRRRLDFATVKPLDRLLGGAVNVVVSALAMSMLAFSIASLGVPFISQQIAASQVIRAIDGATPEPVKAWMAQIRSIAVADGIPQVVHEAGPVRPVEVPVASTDTEALNLAGAAELKIAGTAFQCGQNQTGSGFVIAPDRVMTNAHVVAGVTEPVVEIPDGRVQPGRVVYINPVKDVAVLAVEGLDVRPLPVAPGGLAAGVDAACAGYPAGGPFRSAPATVQGRSTVLVQDIYGSDRNPLSVYTLAADVQQGNSGGPLLDTSGRVAGLVFAKSTENVPVGYALALDEIQP</sequence>
<keyword evidence="3 5" id="KW-1133">Transmembrane helix</keyword>
<dbReference type="PANTHER" id="PTHR43019">
    <property type="entry name" value="SERINE ENDOPROTEASE DEGS"/>
    <property type="match status" value="1"/>
</dbReference>
<dbReference type="InterPro" id="IPR003825">
    <property type="entry name" value="Colicin-V_CvpA"/>
</dbReference>
<evidence type="ECO:0000256" key="5">
    <source>
        <dbReference type="SAM" id="Phobius"/>
    </source>
</evidence>
<protein>
    <submittedName>
        <fullName evidence="6">MarP family serine protease</fullName>
    </submittedName>
</protein>
<keyword evidence="7" id="KW-1185">Reference proteome</keyword>
<dbReference type="InterPro" id="IPR047680">
    <property type="entry name" value="MarP-like"/>
</dbReference>
<comment type="caution">
    <text evidence="6">The sequence shown here is derived from an EMBL/GenBank/DDBJ whole genome shotgun (WGS) entry which is preliminary data.</text>
</comment>